<feature type="domain" description="ATP synthase F1 complex delta/epsilon subunit N-terminal" evidence="8">
    <location>
        <begin position="6"/>
        <end position="84"/>
    </location>
</feature>
<accession>A0A382SUT9</accession>
<dbReference type="PANTHER" id="PTHR13822:SF10">
    <property type="entry name" value="ATP SYNTHASE EPSILON CHAIN, CHLOROPLASTIC"/>
    <property type="match status" value="1"/>
</dbReference>
<keyword evidence="7" id="KW-0066">ATP synthesis</keyword>
<dbReference type="GO" id="GO:0046933">
    <property type="term" value="F:proton-transporting ATP synthase activity, rotational mechanism"/>
    <property type="evidence" value="ECO:0007669"/>
    <property type="project" value="InterPro"/>
</dbReference>
<dbReference type="Gene3D" id="2.60.15.10">
    <property type="entry name" value="F0F1 ATP synthase delta/epsilon subunit, N-terminal"/>
    <property type="match status" value="1"/>
</dbReference>
<dbReference type="AlphaFoldDB" id="A0A382SUT9"/>
<evidence type="ECO:0000256" key="4">
    <source>
        <dbReference type="ARBA" id="ARBA00023065"/>
    </source>
</evidence>
<keyword evidence="4" id="KW-0406">Ion transport</keyword>
<keyword evidence="3" id="KW-0813">Transport</keyword>
<dbReference type="PANTHER" id="PTHR13822">
    <property type="entry name" value="ATP SYNTHASE DELTA/EPSILON CHAIN"/>
    <property type="match status" value="1"/>
</dbReference>
<proteinExistence type="inferred from homology"/>
<dbReference type="EMBL" id="UINC01131322">
    <property type="protein sequence ID" value="SVD12948.1"/>
    <property type="molecule type" value="Genomic_DNA"/>
</dbReference>
<evidence type="ECO:0000256" key="7">
    <source>
        <dbReference type="ARBA" id="ARBA00023310"/>
    </source>
</evidence>
<keyword evidence="5" id="KW-0472">Membrane</keyword>
<dbReference type="InterPro" id="IPR036771">
    <property type="entry name" value="ATPsynth_dsu/esu_N"/>
</dbReference>
<dbReference type="InterPro" id="IPR001469">
    <property type="entry name" value="ATP_synth_F1_dsu/esu"/>
</dbReference>
<comment type="subcellular location">
    <subcellularLocation>
        <location evidence="1">Membrane</location>
        <topology evidence="1">Peripheral membrane protein</topology>
    </subcellularLocation>
</comment>
<evidence type="ECO:0000256" key="2">
    <source>
        <dbReference type="ARBA" id="ARBA00005712"/>
    </source>
</evidence>
<evidence type="ECO:0000256" key="1">
    <source>
        <dbReference type="ARBA" id="ARBA00004170"/>
    </source>
</evidence>
<sequence length="133" mass="14876">MESTISFDLVSPEQLVFNDKAGMIIVPATEGDIGVLPGHSKFLSSLRPGRVMVYGEDKHLLQSFFVSGGFVEINPEKCIVLAEEVEEMSALDKDTIEQQIRDLENETIDESKQQYIIAKSKIEALNSSHYEKI</sequence>
<dbReference type="NCBIfam" id="TIGR01216">
    <property type="entry name" value="ATP_synt_epsi"/>
    <property type="match status" value="1"/>
</dbReference>
<protein>
    <recommendedName>
        <fullName evidence="8">ATP synthase F1 complex delta/epsilon subunit N-terminal domain-containing protein</fullName>
    </recommendedName>
</protein>
<dbReference type="HAMAP" id="MF_00530">
    <property type="entry name" value="ATP_synth_epsil_bac"/>
    <property type="match status" value="1"/>
</dbReference>
<evidence type="ECO:0000256" key="5">
    <source>
        <dbReference type="ARBA" id="ARBA00023136"/>
    </source>
</evidence>
<evidence type="ECO:0000259" key="8">
    <source>
        <dbReference type="Pfam" id="PF02823"/>
    </source>
</evidence>
<dbReference type="InterPro" id="IPR020546">
    <property type="entry name" value="ATP_synth_F1_dsu/esu_N"/>
</dbReference>
<dbReference type="SUPFAM" id="SSF51344">
    <property type="entry name" value="Epsilon subunit of F1F0-ATP synthase N-terminal domain"/>
    <property type="match status" value="1"/>
</dbReference>
<evidence type="ECO:0000256" key="3">
    <source>
        <dbReference type="ARBA" id="ARBA00022448"/>
    </source>
</evidence>
<gene>
    <name evidence="9" type="ORF">METZ01_LOCUS365802</name>
</gene>
<keyword evidence="6" id="KW-0139">CF(1)</keyword>
<dbReference type="Pfam" id="PF02823">
    <property type="entry name" value="ATP-synt_DE_N"/>
    <property type="match status" value="1"/>
</dbReference>
<reference evidence="9" key="1">
    <citation type="submission" date="2018-05" db="EMBL/GenBank/DDBJ databases">
        <authorList>
            <person name="Lanie J.A."/>
            <person name="Ng W.-L."/>
            <person name="Kazmierczak K.M."/>
            <person name="Andrzejewski T.M."/>
            <person name="Davidsen T.M."/>
            <person name="Wayne K.J."/>
            <person name="Tettelin H."/>
            <person name="Glass J.I."/>
            <person name="Rusch D."/>
            <person name="Podicherti R."/>
            <person name="Tsui H.-C.T."/>
            <person name="Winkler M.E."/>
        </authorList>
    </citation>
    <scope>NUCLEOTIDE SEQUENCE</scope>
</reference>
<name>A0A382SUT9_9ZZZZ</name>
<evidence type="ECO:0000313" key="9">
    <source>
        <dbReference type="EMBL" id="SVD12948.1"/>
    </source>
</evidence>
<comment type="similarity">
    <text evidence="2">Belongs to the ATPase epsilon chain family.</text>
</comment>
<evidence type="ECO:0000256" key="6">
    <source>
        <dbReference type="ARBA" id="ARBA00023196"/>
    </source>
</evidence>
<dbReference type="GO" id="GO:0045259">
    <property type="term" value="C:proton-transporting ATP synthase complex"/>
    <property type="evidence" value="ECO:0007669"/>
    <property type="project" value="UniProtKB-KW"/>
</dbReference>
<organism evidence="9">
    <name type="scientific">marine metagenome</name>
    <dbReference type="NCBI Taxonomy" id="408172"/>
    <lineage>
        <taxon>unclassified sequences</taxon>
        <taxon>metagenomes</taxon>
        <taxon>ecological metagenomes</taxon>
    </lineage>
</organism>
<dbReference type="CDD" id="cd12152">
    <property type="entry name" value="F1-ATPase_delta"/>
    <property type="match status" value="1"/>
</dbReference>